<reference evidence="4 5" key="1">
    <citation type="submission" date="2020-12" db="EMBL/GenBank/DDBJ databases">
        <title>Geomonas sp. Red421, isolated from paddy soil.</title>
        <authorList>
            <person name="Xu Z."/>
            <person name="Zhang Z."/>
            <person name="Masuda Y."/>
            <person name="Itoh H."/>
            <person name="Senoo K."/>
        </authorList>
    </citation>
    <scope>NUCLEOTIDE SEQUENCE [LARGE SCALE GENOMIC DNA]</scope>
    <source>
        <strain evidence="4 5">Red421</strain>
    </source>
</reference>
<evidence type="ECO:0000256" key="3">
    <source>
        <dbReference type="ARBA" id="ARBA00023098"/>
    </source>
</evidence>
<evidence type="ECO:0000256" key="2">
    <source>
        <dbReference type="ARBA" id="ARBA00022801"/>
    </source>
</evidence>
<keyword evidence="3" id="KW-0443">Lipid metabolism</keyword>
<dbReference type="PIRSF" id="PIRSF011489">
    <property type="entry name" value="DUF479"/>
    <property type="match status" value="1"/>
</dbReference>
<dbReference type="Pfam" id="PF04336">
    <property type="entry name" value="ACP_PD"/>
    <property type="match status" value="1"/>
</dbReference>
<protein>
    <submittedName>
        <fullName evidence="4">DUF479 domain-containing protein</fullName>
    </submittedName>
</protein>
<sequence>MNYLFHLYLSGDDPAILTGNFMGDFVKGPLAGRFPERLRRGLALHRRIDSFAQGHPAFTASRLRIAPEFGLYRGILVDLYYDHFLAGAWRQWHDEPLPVYLGRVRKIVEGNRDLLPERLQRLVPVIFEDMIPSYLTTDGIADALQRMSRRVPRANPLAGGGRELTRNYLALQEDFLQFLPEVHRYTQDFLHG</sequence>
<dbReference type="InterPro" id="IPR007431">
    <property type="entry name" value="ACP_PD"/>
</dbReference>
<dbReference type="PANTHER" id="PTHR38764">
    <property type="entry name" value="ACYL CARRIER PROTEIN PHOSPHODIESTERASE"/>
    <property type="match status" value="1"/>
</dbReference>
<comment type="caution">
    <text evidence="4">The sequence shown here is derived from an EMBL/GenBank/DDBJ whole genome shotgun (WGS) entry which is preliminary data.</text>
</comment>
<gene>
    <name evidence="4" type="ORF">JFN91_09045</name>
</gene>
<name>A0ABS0YDI6_9BACT</name>
<proteinExistence type="predicted"/>
<evidence type="ECO:0000313" key="5">
    <source>
        <dbReference type="Proteomes" id="UP000614714"/>
    </source>
</evidence>
<evidence type="ECO:0000313" key="4">
    <source>
        <dbReference type="EMBL" id="MBJ6750358.1"/>
    </source>
</evidence>
<accession>A0ABS0YDI6</accession>
<organism evidence="4 5">
    <name type="scientific">Geomonas anaerohicana</name>
    <dbReference type="NCBI Taxonomy" id="2798583"/>
    <lineage>
        <taxon>Bacteria</taxon>
        <taxon>Pseudomonadati</taxon>
        <taxon>Thermodesulfobacteriota</taxon>
        <taxon>Desulfuromonadia</taxon>
        <taxon>Geobacterales</taxon>
        <taxon>Geobacteraceae</taxon>
        <taxon>Geomonas</taxon>
    </lineage>
</organism>
<dbReference type="PANTHER" id="PTHR38764:SF1">
    <property type="entry name" value="ACYL CARRIER PROTEIN PHOSPHODIESTERASE"/>
    <property type="match status" value="1"/>
</dbReference>
<evidence type="ECO:0000256" key="1">
    <source>
        <dbReference type="ARBA" id="ARBA00022516"/>
    </source>
</evidence>
<dbReference type="EMBL" id="JAEMHL010000003">
    <property type="protein sequence ID" value="MBJ6750358.1"/>
    <property type="molecule type" value="Genomic_DNA"/>
</dbReference>
<keyword evidence="1" id="KW-0444">Lipid biosynthesis</keyword>
<keyword evidence="5" id="KW-1185">Reference proteome</keyword>
<dbReference type="Proteomes" id="UP000614714">
    <property type="component" value="Unassembled WGS sequence"/>
</dbReference>
<dbReference type="RefSeq" id="WP_199388869.1">
    <property type="nucleotide sequence ID" value="NZ_JAEMHL010000003.1"/>
</dbReference>
<keyword evidence="2" id="KW-0378">Hydrolase</keyword>